<feature type="chain" id="PRO_5038828233" evidence="5">
    <location>
        <begin position="33"/>
        <end position="351"/>
    </location>
</feature>
<dbReference type="EMBL" id="FMYG01000005">
    <property type="protein sequence ID" value="SDC48733.1"/>
    <property type="molecule type" value="Genomic_DNA"/>
</dbReference>
<evidence type="ECO:0000256" key="1">
    <source>
        <dbReference type="ARBA" id="ARBA00004196"/>
    </source>
</evidence>
<feature type="signal peptide" evidence="5">
    <location>
        <begin position="1"/>
        <end position="32"/>
    </location>
</feature>
<reference evidence="7 8" key="1">
    <citation type="submission" date="2016-09" db="EMBL/GenBank/DDBJ databases">
        <authorList>
            <person name="Capua I."/>
            <person name="De Benedictis P."/>
            <person name="Joannis T."/>
            <person name="Lombin L.H."/>
            <person name="Cattoli G."/>
        </authorList>
    </citation>
    <scope>NUCLEOTIDE SEQUENCE [LARGE SCALE GENOMIC DNA]</scope>
    <source>
        <strain evidence="7 8">NIO-1002</strain>
    </source>
</reference>
<dbReference type="RefSeq" id="WP_228375928.1">
    <property type="nucleotide sequence ID" value="NZ_FMYG01000005.1"/>
</dbReference>
<dbReference type="InterPro" id="IPR002491">
    <property type="entry name" value="ABC_transptr_periplasmic_BD"/>
</dbReference>
<dbReference type="STRING" id="993073.AS029_10410"/>
<dbReference type="PANTHER" id="PTHR30532">
    <property type="entry name" value="IRON III DICITRATE-BINDING PERIPLASMIC PROTEIN"/>
    <property type="match status" value="1"/>
</dbReference>
<dbReference type="GO" id="GO:0030288">
    <property type="term" value="C:outer membrane-bounded periplasmic space"/>
    <property type="evidence" value="ECO:0007669"/>
    <property type="project" value="TreeGrafter"/>
</dbReference>
<dbReference type="PROSITE" id="PS50983">
    <property type="entry name" value="FE_B12_PBP"/>
    <property type="match status" value="1"/>
</dbReference>
<evidence type="ECO:0000256" key="2">
    <source>
        <dbReference type="ARBA" id="ARBA00008814"/>
    </source>
</evidence>
<dbReference type="Gene3D" id="3.40.50.1980">
    <property type="entry name" value="Nitrogenase molybdenum iron protein domain"/>
    <property type="match status" value="2"/>
</dbReference>
<evidence type="ECO:0000256" key="4">
    <source>
        <dbReference type="ARBA" id="ARBA00022729"/>
    </source>
</evidence>
<accession>A0A1G6LZN2</accession>
<dbReference type="PANTHER" id="PTHR30532:SF25">
    <property type="entry name" value="IRON(III) DICITRATE-BINDING PERIPLASMIC PROTEIN"/>
    <property type="match status" value="1"/>
</dbReference>
<evidence type="ECO:0000256" key="5">
    <source>
        <dbReference type="SAM" id="SignalP"/>
    </source>
</evidence>
<evidence type="ECO:0000313" key="7">
    <source>
        <dbReference type="EMBL" id="SDC48733.1"/>
    </source>
</evidence>
<feature type="domain" description="Fe/B12 periplasmic-binding" evidence="6">
    <location>
        <begin position="92"/>
        <end position="351"/>
    </location>
</feature>
<comment type="similarity">
    <text evidence="2">Belongs to the bacterial solute-binding protein 8 family.</text>
</comment>
<dbReference type="SUPFAM" id="SSF53807">
    <property type="entry name" value="Helical backbone' metal receptor"/>
    <property type="match status" value="1"/>
</dbReference>
<dbReference type="PROSITE" id="PS51257">
    <property type="entry name" value="PROKAR_LIPOPROTEIN"/>
    <property type="match status" value="1"/>
</dbReference>
<evidence type="ECO:0000313" key="8">
    <source>
        <dbReference type="Proteomes" id="UP000183203"/>
    </source>
</evidence>
<sequence length="351" mass="36376">MTRFRFPSFPPPLRPRRLTVAVIGAAAVVALAGCAGVAAPVASIDAEAGATGEWVVARDLEPGMGSAEADGVFPREVTHLNGVTEISTAPSRIAVVSTGRLDAVLTLGRVPTAATRAENSGLVPQYLRDTFPADVAALDAMDDIGQRTEPDLEAIAQSAPDLILVNSTRGAELYGALSAIAPTVVTKGNGVNWKSDFLLIADALGEEGAARGILDALHSESSAFAATHPVGEPTVSFLQSTGDRTRIMGVPSFAGGLAQDLGLGRPASQQFDETSQEISAERIDLADADHVFYAGTGEGVSFIESAPLWSTLAAVADGNAVAVDYDPWFMNAGPTAARLVQNEIVRVVEAD</sequence>
<dbReference type="InterPro" id="IPR051313">
    <property type="entry name" value="Bact_iron-sidero_bind"/>
</dbReference>
<name>A0A1G6LZN2_9MICO</name>
<keyword evidence="3" id="KW-0813">Transport</keyword>
<dbReference type="AlphaFoldDB" id="A0A1G6LZN2"/>
<dbReference type="GO" id="GO:1901678">
    <property type="term" value="P:iron coordination entity transport"/>
    <property type="evidence" value="ECO:0007669"/>
    <property type="project" value="UniProtKB-ARBA"/>
</dbReference>
<protein>
    <submittedName>
        <fullName evidence="7">Iron complex transport system substrate-binding protein</fullName>
    </submittedName>
</protein>
<evidence type="ECO:0000256" key="3">
    <source>
        <dbReference type="ARBA" id="ARBA00022448"/>
    </source>
</evidence>
<dbReference type="CDD" id="cd01146">
    <property type="entry name" value="FhuD"/>
    <property type="match status" value="1"/>
</dbReference>
<dbReference type="Proteomes" id="UP000183203">
    <property type="component" value="Unassembled WGS sequence"/>
</dbReference>
<dbReference type="Pfam" id="PF01497">
    <property type="entry name" value="Peripla_BP_2"/>
    <property type="match status" value="1"/>
</dbReference>
<gene>
    <name evidence="7" type="ORF">SAMN05216418_2351</name>
</gene>
<keyword evidence="4 5" id="KW-0732">Signal</keyword>
<evidence type="ECO:0000259" key="6">
    <source>
        <dbReference type="PROSITE" id="PS50983"/>
    </source>
</evidence>
<comment type="subcellular location">
    <subcellularLocation>
        <location evidence="1">Cell envelope</location>
    </subcellularLocation>
</comment>
<proteinExistence type="inferred from homology"/>
<organism evidence="7 8">
    <name type="scientific">Microbacterium enclense</name>
    <dbReference type="NCBI Taxonomy" id="993073"/>
    <lineage>
        <taxon>Bacteria</taxon>
        <taxon>Bacillati</taxon>
        <taxon>Actinomycetota</taxon>
        <taxon>Actinomycetes</taxon>
        <taxon>Micrococcales</taxon>
        <taxon>Microbacteriaceae</taxon>
        <taxon>Microbacterium</taxon>
    </lineage>
</organism>